<keyword evidence="4" id="KW-0963">Cytoplasm</keyword>
<evidence type="ECO:0000256" key="1">
    <source>
        <dbReference type="ARBA" id="ARBA00004114"/>
    </source>
</evidence>
<keyword evidence="10" id="KW-1185">Reference proteome</keyword>
<evidence type="ECO:0000259" key="8">
    <source>
        <dbReference type="Pfam" id="PF15311"/>
    </source>
</evidence>
<keyword evidence="5" id="KW-0970">Cilium biogenesis/degradation</keyword>
<comment type="subcellular location">
    <subcellularLocation>
        <location evidence="2">Cell projection</location>
        <location evidence="2">Cilium</location>
    </subcellularLocation>
    <subcellularLocation>
        <location evidence="1">Cytoplasm</location>
        <location evidence="1">Cytoskeleton</location>
        <location evidence="1">Microtubule organizing center</location>
        <location evidence="1">Centrosome</location>
        <location evidence="1">Centriole</location>
    </subcellularLocation>
</comment>
<protein>
    <submittedName>
        <fullName evidence="9">HYLS1_C domain-containing protein</fullName>
    </submittedName>
</protein>
<sequence>MDASDAKEILNHLNHLGYRNITASQLKEIQKAFFMTIDLKKLILFDATQSTNCGYGDDAVERRNVFERLHTERTASYQAKITKSTEHTHRIAPLDKENRIRPKSSHSVKRSDPVGLYHAYQKDWSKFKQNLPGENNHSELRWKIRNKLLGE</sequence>
<accession>A0A182PJ80</accession>
<dbReference type="InterPro" id="IPR052319">
    <property type="entry name" value="Centriolar_ciliogenesis_assoc"/>
</dbReference>
<dbReference type="PANTHER" id="PTHR34174:SF1">
    <property type="entry name" value="CENTRIOLAR AND CILIOGENESIS-ASSOCIATED PROTEIN HYLS1"/>
    <property type="match status" value="1"/>
</dbReference>
<organism evidence="9 10">
    <name type="scientific">Anopheles epiroticus</name>
    <dbReference type="NCBI Taxonomy" id="199890"/>
    <lineage>
        <taxon>Eukaryota</taxon>
        <taxon>Metazoa</taxon>
        <taxon>Ecdysozoa</taxon>
        <taxon>Arthropoda</taxon>
        <taxon>Hexapoda</taxon>
        <taxon>Insecta</taxon>
        <taxon>Pterygota</taxon>
        <taxon>Neoptera</taxon>
        <taxon>Endopterygota</taxon>
        <taxon>Diptera</taxon>
        <taxon>Nematocera</taxon>
        <taxon>Culicoidea</taxon>
        <taxon>Culicidae</taxon>
        <taxon>Anophelinae</taxon>
        <taxon>Anopheles</taxon>
    </lineage>
</organism>
<evidence type="ECO:0000313" key="9">
    <source>
        <dbReference type="EnsemblMetazoa" id="AEPI006994-PA"/>
    </source>
</evidence>
<evidence type="ECO:0000256" key="4">
    <source>
        <dbReference type="ARBA" id="ARBA00022490"/>
    </source>
</evidence>
<evidence type="ECO:0000313" key="10">
    <source>
        <dbReference type="Proteomes" id="UP000075885"/>
    </source>
</evidence>
<dbReference type="InterPro" id="IPR027918">
    <property type="entry name" value="HYLS1_C_dom"/>
</dbReference>
<dbReference type="GO" id="GO:0060271">
    <property type="term" value="P:cilium assembly"/>
    <property type="evidence" value="ECO:0007669"/>
    <property type="project" value="TreeGrafter"/>
</dbReference>
<evidence type="ECO:0000256" key="7">
    <source>
        <dbReference type="ARBA" id="ARBA00023273"/>
    </source>
</evidence>
<evidence type="ECO:0000256" key="2">
    <source>
        <dbReference type="ARBA" id="ARBA00004138"/>
    </source>
</evidence>
<dbReference type="VEuPathDB" id="VectorBase:AEPI006994"/>
<evidence type="ECO:0000256" key="3">
    <source>
        <dbReference type="ARBA" id="ARBA00010091"/>
    </source>
</evidence>
<proteinExistence type="inferred from homology"/>
<dbReference type="GO" id="GO:0005814">
    <property type="term" value="C:centriole"/>
    <property type="evidence" value="ECO:0007669"/>
    <property type="project" value="UniProtKB-SubCell"/>
</dbReference>
<dbReference type="Pfam" id="PF15311">
    <property type="entry name" value="HYLS1_C"/>
    <property type="match status" value="1"/>
</dbReference>
<name>A0A182PJ80_9DIPT</name>
<dbReference type="PANTHER" id="PTHR34174">
    <property type="entry name" value="HYDROLETHALUS SYNDROME PROTEIN 1"/>
    <property type="match status" value="1"/>
</dbReference>
<dbReference type="AlphaFoldDB" id="A0A182PJ80"/>
<keyword evidence="6" id="KW-0206">Cytoskeleton</keyword>
<keyword evidence="7" id="KW-0966">Cell projection</keyword>
<comment type="similarity">
    <text evidence="3">Belongs to the HYLS1 family.</text>
</comment>
<reference evidence="10" key="1">
    <citation type="submission" date="2013-03" db="EMBL/GenBank/DDBJ databases">
        <title>The Genome Sequence of Anopheles epiroticus epiroticus2.</title>
        <authorList>
            <consortium name="The Broad Institute Genomics Platform"/>
            <person name="Neafsey D.E."/>
            <person name="Howell P."/>
            <person name="Walker B."/>
            <person name="Young S.K."/>
            <person name="Zeng Q."/>
            <person name="Gargeya S."/>
            <person name="Fitzgerald M."/>
            <person name="Haas B."/>
            <person name="Abouelleil A."/>
            <person name="Allen A.W."/>
            <person name="Alvarado L."/>
            <person name="Arachchi H.M."/>
            <person name="Berlin A.M."/>
            <person name="Chapman S.B."/>
            <person name="Gainer-Dewar J."/>
            <person name="Goldberg J."/>
            <person name="Griggs A."/>
            <person name="Gujja S."/>
            <person name="Hansen M."/>
            <person name="Howarth C."/>
            <person name="Imamovic A."/>
            <person name="Ireland A."/>
            <person name="Larimer J."/>
            <person name="McCowan C."/>
            <person name="Murphy C."/>
            <person name="Pearson M."/>
            <person name="Poon T.W."/>
            <person name="Priest M."/>
            <person name="Roberts A."/>
            <person name="Saif S."/>
            <person name="Shea T."/>
            <person name="Sisk P."/>
            <person name="Sykes S."/>
            <person name="Wortman J."/>
            <person name="Nusbaum C."/>
            <person name="Birren B."/>
        </authorList>
    </citation>
    <scope>NUCLEOTIDE SEQUENCE [LARGE SCALE GENOMIC DNA]</scope>
    <source>
        <strain evidence="10">Epiroticus2</strain>
    </source>
</reference>
<dbReference type="EnsemblMetazoa" id="AEPI006994-RA">
    <property type="protein sequence ID" value="AEPI006994-PA"/>
    <property type="gene ID" value="AEPI006994"/>
</dbReference>
<evidence type="ECO:0000256" key="6">
    <source>
        <dbReference type="ARBA" id="ARBA00023212"/>
    </source>
</evidence>
<reference evidence="9" key="2">
    <citation type="submission" date="2020-05" db="UniProtKB">
        <authorList>
            <consortium name="EnsemblMetazoa"/>
        </authorList>
    </citation>
    <scope>IDENTIFICATION</scope>
    <source>
        <strain evidence="9">Epiroticus2</strain>
    </source>
</reference>
<dbReference type="GO" id="GO:0097730">
    <property type="term" value="C:non-motile cilium"/>
    <property type="evidence" value="ECO:0007669"/>
    <property type="project" value="TreeGrafter"/>
</dbReference>
<dbReference type="Proteomes" id="UP000075885">
    <property type="component" value="Unassembled WGS sequence"/>
</dbReference>
<evidence type="ECO:0000256" key="5">
    <source>
        <dbReference type="ARBA" id="ARBA00022794"/>
    </source>
</evidence>
<feature type="domain" description="Centriolar and ciliogenesis-associated protein HYLS1 C-terminal" evidence="8">
    <location>
        <begin position="100"/>
        <end position="149"/>
    </location>
</feature>